<dbReference type="EnsemblMetazoa" id="XM_003725594">
    <property type="protein sequence ID" value="XP_003725642"/>
    <property type="gene ID" value="LOC100889069"/>
</dbReference>
<feature type="region of interest" description="Disordered" evidence="1">
    <location>
        <begin position="110"/>
        <end position="145"/>
    </location>
</feature>
<dbReference type="RefSeq" id="XP_003725642.2">
    <property type="nucleotide sequence ID" value="XM_003725594.3"/>
</dbReference>
<feature type="compositionally biased region" description="Basic and acidic residues" evidence="1">
    <location>
        <begin position="117"/>
        <end position="127"/>
    </location>
</feature>
<evidence type="ECO:0000313" key="2">
    <source>
        <dbReference type="EnsemblMetazoa" id="XP_003725642"/>
    </source>
</evidence>
<accession>A0A7M7GKI5</accession>
<sequence length="218" mass="24127">MAMHNPQLHRGKRRGDCQEFADLGYHNGNSSDFNSNGKDVPVFIAEAKRRCLEPTPFAEWNRVPDIVSNGYHHQKHQDQPCLSYMYTDMQTALPDAHMDFSMEQLHGAITSNGHANGSEHNHHDNNFHHQQGGQQVDLNGGGEPASATPVISNGYYGYIANYEHAGGDVEEDSMDTGLTVQAEYAIDGPSSCIEPKERRVCVRCSAGEPGHITHIMQL</sequence>
<keyword evidence="3" id="KW-1185">Reference proteome</keyword>
<dbReference type="GeneID" id="100889069"/>
<proteinExistence type="predicted"/>
<dbReference type="InParanoid" id="A0A7M7GKI5"/>
<dbReference type="OrthoDB" id="5955292at2759"/>
<dbReference type="AlphaFoldDB" id="A0A7M7GKI5"/>
<evidence type="ECO:0000313" key="3">
    <source>
        <dbReference type="Proteomes" id="UP000007110"/>
    </source>
</evidence>
<name>A0A7M7GKI5_STRPU</name>
<dbReference type="Proteomes" id="UP000007110">
    <property type="component" value="Unassembled WGS sequence"/>
</dbReference>
<protein>
    <submittedName>
        <fullName evidence="2">Uncharacterized protein</fullName>
    </submittedName>
</protein>
<organism evidence="2 3">
    <name type="scientific">Strongylocentrotus purpuratus</name>
    <name type="common">Purple sea urchin</name>
    <dbReference type="NCBI Taxonomy" id="7668"/>
    <lineage>
        <taxon>Eukaryota</taxon>
        <taxon>Metazoa</taxon>
        <taxon>Echinodermata</taxon>
        <taxon>Eleutherozoa</taxon>
        <taxon>Echinozoa</taxon>
        <taxon>Echinoidea</taxon>
        <taxon>Euechinoidea</taxon>
        <taxon>Echinacea</taxon>
        <taxon>Camarodonta</taxon>
        <taxon>Echinidea</taxon>
        <taxon>Strongylocentrotidae</taxon>
        <taxon>Strongylocentrotus</taxon>
    </lineage>
</organism>
<reference evidence="2" key="2">
    <citation type="submission" date="2021-01" db="UniProtKB">
        <authorList>
            <consortium name="EnsemblMetazoa"/>
        </authorList>
    </citation>
    <scope>IDENTIFICATION</scope>
</reference>
<dbReference type="KEGG" id="spu:100889069"/>
<evidence type="ECO:0000256" key="1">
    <source>
        <dbReference type="SAM" id="MobiDB-lite"/>
    </source>
</evidence>
<reference evidence="3" key="1">
    <citation type="submission" date="2015-02" db="EMBL/GenBank/DDBJ databases">
        <title>Genome sequencing for Strongylocentrotus purpuratus.</title>
        <authorList>
            <person name="Murali S."/>
            <person name="Liu Y."/>
            <person name="Vee V."/>
            <person name="English A."/>
            <person name="Wang M."/>
            <person name="Skinner E."/>
            <person name="Han Y."/>
            <person name="Muzny D.M."/>
            <person name="Worley K.C."/>
            <person name="Gibbs R.A."/>
        </authorList>
    </citation>
    <scope>NUCLEOTIDE SEQUENCE</scope>
</reference>